<evidence type="ECO:0000313" key="11">
    <source>
        <dbReference type="EMBL" id="OOL19736.1"/>
    </source>
</evidence>
<gene>
    <name evidence="11" type="ORF">AL01_01885</name>
</gene>
<keyword evidence="12" id="KW-1185">Reference proteome</keyword>
<dbReference type="GO" id="GO:0008934">
    <property type="term" value="F:inositol monophosphate 1-phosphatase activity"/>
    <property type="evidence" value="ECO:0007669"/>
    <property type="project" value="InterPro"/>
</dbReference>
<sequence>MSISYNVDTAINIRFHAALSLVKEASALALKMQPEPGKPVADLKGHQDYVTEADKTVEQFITTRLNSLFPEDAFLGEEHGGTSTGLFRWVIDPIDGTSNYARGRNRWCISLGLMYQDIPVAGIIEAPAIGETFTARKGKGAFLNGRPIKASATENMREAMVEIGWSPYVPEGWYPEKMQALLHKGVMPRSLGSGALALADVACGRSDGYHEYVIFLWDVAAALVLLEEAGARVSPFLKMGGLTQRTTILAGAPMIASTLSDILGVTLD</sequence>
<evidence type="ECO:0000256" key="3">
    <source>
        <dbReference type="ARBA" id="ARBA00009759"/>
    </source>
</evidence>
<evidence type="ECO:0000256" key="1">
    <source>
        <dbReference type="ARBA" id="ARBA00001033"/>
    </source>
</evidence>
<accession>A0A1S8GRQ4</accession>
<comment type="caution">
    <text evidence="11">The sequence shown here is derived from an EMBL/GenBank/DDBJ whole genome shotgun (WGS) entry which is preliminary data.</text>
</comment>
<dbReference type="Proteomes" id="UP000200980">
    <property type="component" value="Unassembled WGS sequence"/>
</dbReference>
<comment type="similarity">
    <text evidence="3 10">Belongs to the inositol monophosphatase superfamily.</text>
</comment>
<keyword evidence="6 9" id="KW-0479">Metal-binding</keyword>
<dbReference type="OrthoDB" id="9785695at2"/>
<evidence type="ECO:0000256" key="10">
    <source>
        <dbReference type="RuleBase" id="RU364068"/>
    </source>
</evidence>
<evidence type="ECO:0000256" key="2">
    <source>
        <dbReference type="ARBA" id="ARBA00001946"/>
    </source>
</evidence>
<dbReference type="CDD" id="cd01639">
    <property type="entry name" value="IMPase"/>
    <property type="match status" value="1"/>
</dbReference>
<comment type="catalytic activity">
    <reaction evidence="1 10">
        <text>a myo-inositol phosphate + H2O = myo-inositol + phosphate</text>
        <dbReference type="Rhea" id="RHEA:24056"/>
        <dbReference type="ChEBI" id="CHEBI:15377"/>
        <dbReference type="ChEBI" id="CHEBI:17268"/>
        <dbReference type="ChEBI" id="CHEBI:43474"/>
        <dbReference type="ChEBI" id="CHEBI:84139"/>
        <dbReference type="EC" id="3.1.3.25"/>
    </reaction>
</comment>
<dbReference type="InterPro" id="IPR020583">
    <property type="entry name" value="Inositol_monoP_metal-BS"/>
</dbReference>
<dbReference type="InterPro" id="IPR000760">
    <property type="entry name" value="Inositol_monophosphatase-like"/>
</dbReference>
<dbReference type="STRING" id="1539051.AL01_01885"/>
<dbReference type="RefSeq" id="WP_077395560.1">
    <property type="nucleotide sequence ID" value="NZ_JATM01000001.1"/>
</dbReference>
<evidence type="ECO:0000256" key="7">
    <source>
        <dbReference type="ARBA" id="ARBA00022801"/>
    </source>
</evidence>
<dbReference type="PROSITE" id="PS00630">
    <property type="entry name" value="IMP_2"/>
    <property type="match status" value="1"/>
</dbReference>
<feature type="binding site" evidence="9">
    <location>
        <position position="92"/>
    </location>
    <ligand>
        <name>Mg(2+)</name>
        <dbReference type="ChEBI" id="CHEBI:18420"/>
        <label>1</label>
        <note>catalytic</note>
    </ligand>
</feature>
<keyword evidence="8 9" id="KW-0460">Magnesium</keyword>
<dbReference type="GO" id="GO:0007165">
    <property type="term" value="P:signal transduction"/>
    <property type="evidence" value="ECO:0007669"/>
    <property type="project" value="TreeGrafter"/>
</dbReference>
<dbReference type="AlphaFoldDB" id="A0A1S8GRQ4"/>
<dbReference type="InterPro" id="IPR033942">
    <property type="entry name" value="IMPase"/>
</dbReference>
<dbReference type="InterPro" id="IPR020550">
    <property type="entry name" value="Inositol_monophosphatase_CS"/>
</dbReference>
<dbReference type="FunFam" id="3.30.540.10:FF:000003">
    <property type="entry name" value="Inositol-1-monophosphatase"/>
    <property type="match status" value="1"/>
</dbReference>
<feature type="binding site" evidence="9">
    <location>
        <position position="95"/>
    </location>
    <ligand>
        <name>Mg(2+)</name>
        <dbReference type="ChEBI" id="CHEBI:18420"/>
        <label>1</label>
        <note>catalytic</note>
    </ligand>
</feature>
<protein>
    <recommendedName>
        <fullName evidence="5 10">Inositol-1-monophosphatase</fullName>
        <ecNumber evidence="4 10">3.1.3.25</ecNumber>
    </recommendedName>
</protein>
<organism evidence="11 12">
    <name type="scientific">Bombella intestini</name>
    <dbReference type="NCBI Taxonomy" id="1539051"/>
    <lineage>
        <taxon>Bacteria</taxon>
        <taxon>Pseudomonadati</taxon>
        <taxon>Pseudomonadota</taxon>
        <taxon>Alphaproteobacteria</taxon>
        <taxon>Acetobacterales</taxon>
        <taxon>Acetobacteraceae</taxon>
        <taxon>Bombella</taxon>
    </lineage>
</organism>
<dbReference type="GO" id="GO:0006020">
    <property type="term" value="P:inositol metabolic process"/>
    <property type="evidence" value="ECO:0007669"/>
    <property type="project" value="TreeGrafter"/>
</dbReference>
<keyword evidence="7 10" id="KW-0378">Hydrolase</keyword>
<dbReference type="PANTHER" id="PTHR20854">
    <property type="entry name" value="INOSITOL MONOPHOSPHATASE"/>
    <property type="match status" value="1"/>
</dbReference>
<dbReference type="PRINTS" id="PR00377">
    <property type="entry name" value="IMPHPHTASES"/>
</dbReference>
<dbReference type="Gene3D" id="3.40.190.80">
    <property type="match status" value="1"/>
</dbReference>
<dbReference type="GO" id="GO:0046872">
    <property type="term" value="F:metal ion binding"/>
    <property type="evidence" value="ECO:0007669"/>
    <property type="project" value="UniProtKB-KW"/>
</dbReference>
<feature type="binding site" evidence="9">
    <location>
        <position position="94"/>
    </location>
    <ligand>
        <name>Mg(2+)</name>
        <dbReference type="ChEBI" id="CHEBI:18420"/>
        <label>1</label>
        <note>catalytic</note>
    </ligand>
</feature>
<evidence type="ECO:0000256" key="6">
    <source>
        <dbReference type="ARBA" id="ARBA00022723"/>
    </source>
</evidence>
<feature type="binding site" evidence="9">
    <location>
        <position position="77"/>
    </location>
    <ligand>
        <name>Mg(2+)</name>
        <dbReference type="ChEBI" id="CHEBI:18420"/>
        <label>1</label>
        <note>catalytic</note>
    </ligand>
</feature>
<evidence type="ECO:0000256" key="5">
    <source>
        <dbReference type="ARBA" id="ARBA00019784"/>
    </source>
</evidence>
<proteinExistence type="inferred from homology"/>
<dbReference type="Gene3D" id="3.30.540.10">
    <property type="entry name" value="Fructose-1,6-Bisphosphatase, subunit A, domain 1"/>
    <property type="match status" value="1"/>
</dbReference>
<feature type="binding site" evidence="9">
    <location>
        <position position="218"/>
    </location>
    <ligand>
        <name>Mg(2+)</name>
        <dbReference type="ChEBI" id="CHEBI:18420"/>
        <label>1</label>
        <note>catalytic</note>
    </ligand>
</feature>
<evidence type="ECO:0000256" key="4">
    <source>
        <dbReference type="ARBA" id="ARBA00013106"/>
    </source>
</evidence>
<dbReference type="EMBL" id="JATM01000001">
    <property type="protein sequence ID" value="OOL19736.1"/>
    <property type="molecule type" value="Genomic_DNA"/>
</dbReference>
<comment type="cofactor">
    <cofactor evidence="2 9 10">
        <name>Mg(2+)</name>
        <dbReference type="ChEBI" id="CHEBI:18420"/>
    </cofactor>
</comment>
<dbReference type="SUPFAM" id="SSF56655">
    <property type="entry name" value="Carbohydrate phosphatase"/>
    <property type="match status" value="1"/>
</dbReference>
<evidence type="ECO:0000313" key="12">
    <source>
        <dbReference type="Proteomes" id="UP000200980"/>
    </source>
</evidence>
<dbReference type="Pfam" id="PF00459">
    <property type="entry name" value="Inositol_P"/>
    <property type="match status" value="1"/>
</dbReference>
<dbReference type="PROSITE" id="PS00629">
    <property type="entry name" value="IMP_1"/>
    <property type="match status" value="1"/>
</dbReference>
<name>A0A1S8GRQ4_9PROT</name>
<dbReference type="EC" id="3.1.3.25" evidence="4 10"/>
<evidence type="ECO:0000256" key="9">
    <source>
        <dbReference type="PIRSR" id="PIRSR600760-2"/>
    </source>
</evidence>
<dbReference type="GO" id="GO:0046854">
    <property type="term" value="P:phosphatidylinositol phosphate biosynthetic process"/>
    <property type="evidence" value="ECO:0007669"/>
    <property type="project" value="InterPro"/>
</dbReference>
<dbReference type="PANTHER" id="PTHR20854:SF4">
    <property type="entry name" value="INOSITOL-1-MONOPHOSPHATASE-RELATED"/>
    <property type="match status" value="1"/>
</dbReference>
<evidence type="ECO:0000256" key="8">
    <source>
        <dbReference type="ARBA" id="ARBA00022842"/>
    </source>
</evidence>
<reference evidence="11 12" key="1">
    <citation type="journal article" date="2016" name="PLoS ONE">
        <title>Whole-Genome Sequence Analysis of Bombella intestini LMG 28161T, a Novel Acetic Acid Bacterium Isolated from the Crop of a Red-Tailed Bumble Bee, Bombus lapidarius.</title>
        <authorList>
            <person name="Li L."/>
            <person name="Illeghems K."/>
            <person name="Van Kerrebroeck S."/>
            <person name="Borremans W."/>
            <person name="Cleenwerck I."/>
            <person name="Smagghe G."/>
            <person name="De Vuyst L."/>
            <person name="Vandamme P."/>
        </authorList>
    </citation>
    <scope>NUCLEOTIDE SEQUENCE [LARGE SCALE GENOMIC DNA]</scope>
    <source>
        <strain evidence="11 12">R-52487</strain>
    </source>
</reference>